<reference evidence="1 2" key="1">
    <citation type="submission" date="2017-12" db="EMBL/GenBank/DDBJ databases">
        <authorList>
            <person name="Paulsen S."/>
            <person name="Gram L.K."/>
        </authorList>
    </citation>
    <scope>NUCLEOTIDE SEQUENCE [LARGE SCALE GENOMIC DNA]</scope>
    <source>
        <strain evidence="1 2">S2897</strain>
    </source>
</reference>
<comment type="caution">
    <text evidence="1">The sequence shown here is derived from an EMBL/GenBank/DDBJ whole genome shotgun (WGS) entry which is preliminary data.</text>
</comment>
<accession>A0A5S3YF65</accession>
<evidence type="ECO:0000313" key="1">
    <source>
        <dbReference type="EMBL" id="TMP70204.1"/>
    </source>
</evidence>
<dbReference type="Proteomes" id="UP000305874">
    <property type="component" value="Unassembled WGS sequence"/>
</dbReference>
<sequence length="85" mass="9570">NTPHQKSIINNLLPQLQKPNQKLEVFGNTRSWQSLEQVNALTVNGMQALRFNFSTTRFVEGTFTLSGIEKAHVFLNGEPLTGKNE</sequence>
<evidence type="ECO:0000313" key="2">
    <source>
        <dbReference type="Proteomes" id="UP000305874"/>
    </source>
</evidence>
<dbReference type="AlphaFoldDB" id="A0A5S3YF65"/>
<organism evidence="1 2">
    <name type="scientific">Pseudoalteromonas ruthenica</name>
    <dbReference type="NCBI Taxonomy" id="151081"/>
    <lineage>
        <taxon>Bacteria</taxon>
        <taxon>Pseudomonadati</taxon>
        <taxon>Pseudomonadota</taxon>
        <taxon>Gammaproteobacteria</taxon>
        <taxon>Alteromonadales</taxon>
        <taxon>Pseudoalteromonadaceae</taxon>
        <taxon>Pseudoalteromonas</taxon>
    </lineage>
</organism>
<name>A0A5S3YF65_9GAMM</name>
<protein>
    <submittedName>
        <fullName evidence="1">S9 family peptidase</fullName>
    </submittedName>
</protein>
<feature type="non-terminal residue" evidence="1">
    <location>
        <position position="1"/>
    </location>
</feature>
<gene>
    <name evidence="1" type="ORF">CWC05_23255</name>
</gene>
<reference evidence="2" key="2">
    <citation type="submission" date="2019-06" db="EMBL/GenBank/DDBJ databases">
        <title>Co-occurence of chitin degradation, pigmentation and bioactivity in marine Pseudoalteromonas.</title>
        <authorList>
            <person name="Sonnenschein E.C."/>
            <person name="Bech P.K."/>
        </authorList>
    </citation>
    <scope>NUCLEOTIDE SEQUENCE [LARGE SCALE GENOMIC DNA]</scope>
    <source>
        <strain evidence="2">S2897</strain>
    </source>
</reference>
<proteinExistence type="predicted"/>
<feature type="non-terminal residue" evidence="1">
    <location>
        <position position="85"/>
    </location>
</feature>
<dbReference type="EMBL" id="PNCG01000942">
    <property type="protein sequence ID" value="TMP70204.1"/>
    <property type="molecule type" value="Genomic_DNA"/>
</dbReference>